<accession>A0A832J595</accession>
<dbReference type="AlphaFoldDB" id="A0A832J595"/>
<proteinExistence type="predicted"/>
<sequence length="181" mass="20358">MFAASLTLGLAGINSSHAEEGFFSSYFTFDRHNEVAAVTDADYIEECGSCHFAYQPGLMPEDSWRKIMAATALEDHFGDNAELDEDVRTHILDVLVKASADKSYYKRSKKIMSSLGNDKAPMRITDIPYIKRAHHEIPAKLIKDNPKVRSLSQCDKCHQKAGENIFDDDTVVIPGHGYWTW</sequence>
<comment type="caution">
    <text evidence="1">The sequence shown here is derived from an EMBL/GenBank/DDBJ whole genome shotgun (WGS) entry which is preliminary data.</text>
</comment>
<dbReference type="EMBL" id="DRNF01000417">
    <property type="protein sequence ID" value="HHJ81294.1"/>
    <property type="molecule type" value="Genomic_DNA"/>
</dbReference>
<organism evidence="1">
    <name type="scientific">Candidatus Tenderia electrophaga</name>
    <dbReference type="NCBI Taxonomy" id="1748243"/>
    <lineage>
        <taxon>Bacteria</taxon>
        <taxon>Pseudomonadati</taxon>
        <taxon>Pseudomonadota</taxon>
        <taxon>Gammaproteobacteria</taxon>
        <taxon>Candidatus Tenderiales</taxon>
        <taxon>Candidatus Tenderiaceae</taxon>
        <taxon>Candidatus Tenderia</taxon>
    </lineage>
</organism>
<name>A0A832J595_9GAMM</name>
<gene>
    <name evidence="1" type="ORF">ENJ65_06635</name>
</gene>
<dbReference type="InterPro" id="IPR018588">
    <property type="entry name" value="Dihaem_cytochrome-c"/>
</dbReference>
<dbReference type="Pfam" id="PF09626">
    <property type="entry name" value="DHC"/>
    <property type="match status" value="1"/>
</dbReference>
<protein>
    <submittedName>
        <fullName evidence="1">Cytochrome C</fullName>
    </submittedName>
</protein>
<reference evidence="1" key="1">
    <citation type="journal article" date="2020" name="mSystems">
        <title>Genome- and Community-Level Interaction Insights into Carbon Utilization and Element Cycling Functions of Hydrothermarchaeota in Hydrothermal Sediment.</title>
        <authorList>
            <person name="Zhou Z."/>
            <person name="Liu Y."/>
            <person name="Xu W."/>
            <person name="Pan J."/>
            <person name="Luo Z.H."/>
            <person name="Li M."/>
        </authorList>
    </citation>
    <scope>NUCLEOTIDE SEQUENCE [LARGE SCALE GENOMIC DNA]</scope>
    <source>
        <strain evidence="1">HyVt-505</strain>
    </source>
</reference>
<dbReference type="Proteomes" id="UP000885832">
    <property type="component" value="Unassembled WGS sequence"/>
</dbReference>
<evidence type="ECO:0000313" key="1">
    <source>
        <dbReference type="EMBL" id="HHJ81294.1"/>
    </source>
</evidence>